<dbReference type="PANTHER" id="PTHR47991">
    <property type="entry name" value="OXOGLUTARATE/IRON-DEPENDENT DIOXYGENASE"/>
    <property type="match status" value="1"/>
</dbReference>
<dbReference type="PROSITE" id="PS51471">
    <property type="entry name" value="FE2OG_OXY"/>
    <property type="match status" value="1"/>
</dbReference>
<evidence type="ECO:0000259" key="6">
    <source>
        <dbReference type="PROSITE" id="PS51471"/>
    </source>
</evidence>
<dbReference type="FunFam" id="2.60.120.330:FF:000018">
    <property type="entry name" value="2-oxoglutarate (2OG) and Fe(II)-dependent oxygenase superfamily protein"/>
    <property type="match status" value="1"/>
</dbReference>
<keyword evidence="4" id="KW-0560">Oxidoreductase</keyword>
<dbReference type="OrthoDB" id="288590at2759"/>
<organism evidence="7 8">
    <name type="scientific">Papaver somniferum</name>
    <name type="common">Opium poppy</name>
    <dbReference type="NCBI Taxonomy" id="3469"/>
    <lineage>
        <taxon>Eukaryota</taxon>
        <taxon>Viridiplantae</taxon>
        <taxon>Streptophyta</taxon>
        <taxon>Embryophyta</taxon>
        <taxon>Tracheophyta</taxon>
        <taxon>Spermatophyta</taxon>
        <taxon>Magnoliopsida</taxon>
        <taxon>Ranunculales</taxon>
        <taxon>Papaveraceae</taxon>
        <taxon>Papaveroideae</taxon>
        <taxon>Papaver</taxon>
    </lineage>
</organism>
<comment type="similarity">
    <text evidence="1 4">Belongs to the iron/ascorbate-dependent oxidoreductase family.</text>
</comment>
<dbReference type="InterPro" id="IPR044861">
    <property type="entry name" value="IPNS-like_FE2OG_OXY"/>
</dbReference>
<dbReference type="AlphaFoldDB" id="A0A4Y7IX97"/>
<feature type="compositionally biased region" description="Basic and acidic residues" evidence="5">
    <location>
        <begin position="40"/>
        <end position="53"/>
    </location>
</feature>
<feature type="region of interest" description="Disordered" evidence="5">
    <location>
        <begin position="1"/>
        <end position="56"/>
    </location>
</feature>
<evidence type="ECO:0000256" key="1">
    <source>
        <dbReference type="ARBA" id="ARBA00008056"/>
    </source>
</evidence>
<dbReference type="InterPro" id="IPR027443">
    <property type="entry name" value="IPNS-like_sf"/>
</dbReference>
<evidence type="ECO:0000313" key="7">
    <source>
        <dbReference type="EMBL" id="RZC52342.1"/>
    </source>
</evidence>
<evidence type="ECO:0000256" key="5">
    <source>
        <dbReference type="SAM" id="MobiDB-lite"/>
    </source>
</evidence>
<dbReference type="SUPFAM" id="SSF51197">
    <property type="entry name" value="Clavaminate synthase-like"/>
    <property type="match status" value="1"/>
</dbReference>
<evidence type="ECO:0000256" key="2">
    <source>
        <dbReference type="ARBA" id="ARBA00022723"/>
    </source>
</evidence>
<evidence type="ECO:0000313" key="8">
    <source>
        <dbReference type="Proteomes" id="UP000316621"/>
    </source>
</evidence>
<dbReference type="OMA" id="HEFTAKC"/>
<evidence type="ECO:0000256" key="4">
    <source>
        <dbReference type="RuleBase" id="RU003682"/>
    </source>
</evidence>
<name>A0A4Y7IX97_PAPSO</name>
<keyword evidence="8" id="KW-1185">Reference proteome</keyword>
<dbReference type="Proteomes" id="UP000316621">
    <property type="component" value="Chromosome 2"/>
</dbReference>
<proteinExistence type="inferred from homology"/>
<dbReference type="InterPro" id="IPR005123">
    <property type="entry name" value="Oxoglu/Fe-dep_dioxygenase_dom"/>
</dbReference>
<dbReference type="EMBL" id="CM010716">
    <property type="protein sequence ID" value="RZC52342.1"/>
    <property type="molecule type" value="Genomic_DNA"/>
</dbReference>
<gene>
    <name evidence="7" type="ORF">C5167_020770</name>
</gene>
<dbReference type="Gramene" id="RZC52342">
    <property type="protein sequence ID" value="RZC52342"/>
    <property type="gene ID" value="C5167_020770"/>
</dbReference>
<accession>A0A4Y7IX97</accession>
<feature type="domain" description="Fe2OG dioxygenase" evidence="6">
    <location>
        <begin position="222"/>
        <end position="322"/>
    </location>
</feature>
<dbReference type="InterPro" id="IPR050295">
    <property type="entry name" value="Plant_2OG-oxidoreductases"/>
</dbReference>
<dbReference type="Pfam" id="PF14226">
    <property type="entry name" value="DIOX_N"/>
    <property type="match status" value="1"/>
</dbReference>
<dbReference type="GO" id="GO:0016491">
    <property type="term" value="F:oxidoreductase activity"/>
    <property type="evidence" value="ECO:0007669"/>
    <property type="project" value="UniProtKB-KW"/>
</dbReference>
<dbReference type="InterPro" id="IPR026992">
    <property type="entry name" value="DIOX_N"/>
</dbReference>
<keyword evidence="3 4" id="KW-0408">Iron</keyword>
<protein>
    <recommendedName>
        <fullName evidence="6">Fe2OG dioxygenase domain-containing protein</fullName>
    </recommendedName>
</protein>
<dbReference type="Pfam" id="PF03171">
    <property type="entry name" value="2OG-FeII_Oxy"/>
    <property type="match status" value="1"/>
</dbReference>
<dbReference type="Gene3D" id="2.60.120.330">
    <property type="entry name" value="B-lactam Antibiotic, Isopenicillin N Synthase, Chain"/>
    <property type="match status" value="1"/>
</dbReference>
<reference evidence="7 8" key="1">
    <citation type="journal article" date="2018" name="Science">
        <title>The opium poppy genome and morphinan production.</title>
        <authorList>
            <person name="Guo L."/>
            <person name="Winzer T."/>
            <person name="Yang X."/>
            <person name="Li Y."/>
            <person name="Ning Z."/>
            <person name="He Z."/>
            <person name="Teodor R."/>
            <person name="Lu Y."/>
            <person name="Bowser T.A."/>
            <person name="Graham I.A."/>
            <person name="Ye K."/>
        </authorList>
    </citation>
    <scope>NUCLEOTIDE SEQUENCE [LARGE SCALE GENOMIC DNA]</scope>
    <source>
        <strain evidence="8">cv. HN1</strain>
        <tissue evidence="7">Leaves</tissue>
    </source>
</reference>
<keyword evidence="2 4" id="KW-0479">Metal-binding</keyword>
<sequence length="371" mass="42234">MDVNHLTTEEIPSSSSPGLLKKKNVQELAIDGEEPPPRYIRKDSDHKEKKQVPAHESLSVPIIDVSRLLPTSSGREKEDEMEKLKSALNSWGLFQAIGHSIPKSLLDDINDVSKQFFDLPIEEKQRYTRSEEDEIVDLEGYGSDTIVSDDQVLDWSDRLYLLIQPQEQQKLRLWPDPPTHFRRTLNEYSVKAGSVAEVILKATARSIGLEEYSFINQLGGQPMVYARFNYYPPCSRPDLVYGIKAHADGGAITILLQDPEVEGLQVLKDDQWISVPCMPGALLINVADQVQIMSNGIFKSPIHRVVTNKEWERLSMAMFYGAKFDKEIEPTAGLINESNPRMFRKVKVKDYLEVFFPKYLQGERAIDWAKV</sequence>
<evidence type="ECO:0000256" key="3">
    <source>
        <dbReference type="ARBA" id="ARBA00023004"/>
    </source>
</evidence>
<dbReference type="GO" id="GO:0046872">
    <property type="term" value="F:metal ion binding"/>
    <property type="evidence" value="ECO:0007669"/>
    <property type="project" value="UniProtKB-KW"/>
</dbReference>